<dbReference type="AlphaFoldDB" id="A0A841K223"/>
<dbReference type="EMBL" id="JACHEK010000005">
    <property type="protein sequence ID" value="MBB6144698.1"/>
    <property type="molecule type" value="Genomic_DNA"/>
</dbReference>
<proteinExistence type="predicted"/>
<accession>A0A841K223</accession>
<comment type="caution">
    <text evidence="2">The sequence shown here is derived from an EMBL/GenBank/DDBJ whole genome shotgun (WGS) entry which is preliminary data.</text>
</comment>
<evidence type="ECO:0000313" key="3">
    <source>
        <dbReference type="Proteomes" id="UP000538666"/>
    </source>
</evidence>
<reference evidence="2 3" key="1">
    <citation type="submission" date="2020-08" db="EMBL/GenBank/DDBJ databases">
        <title>Genomic Encyclopedia of Type Strains, Phase IV (KMG-IV): sequencing the most valuable type-strain genomes for metagenomic binning, comparative biology and taxonomic classification.</title>
        <authorList>
            <person name="Goeker M."/>
        </authorList>
    </citation>
    <scope>NUCLEOTIDE SEQUENCE [LARGE SCALE GENOMIC DNA]</scope>
    <source>
        <strain evidence="2 3">DSM 103733</strain>
    </source>
</reference>
<dbReference type="Proteomes" id="UP000538666">
    <property type="component" value="Unassembled WGS sequence"/>
</dbReference>
<evidence type="ECO:0000313" key="2">
    <source>
        <dbReference type="EMBL" id="MBB6144698.1"/>
    </source>
</evidence>
<name>A0A841K223_9BACT</name>
<protein>
    <submittedName>
        <fullName evidence="2">Uncharacterized protein</fullName>
    </submittedName>
</protein>
<organism evidence="2 3">
    <name type="scientific">Silvibacterium bohemicum</name>
    <dbReference type="NCBI Taxonomy" id="1577686"/>
    <lineage>
        <taxon>Bacteria</taxon>
        <taxon>Pseudomonadati</taxon>
        <taxon>Acidobacteriota</taxon>
        <taxon>Terriglobia</taxon>
        <taxon>Terriglobales</taxon>
        <taxon>Acidobacteriaceae</taxon>
        <taxon>Silvibacterium</taxon>
    </lineage>
</organism>
<keyword evidence="3" id="KW-1185">Reference proteome</keyword>
<sequence length="61" mass="6550">MQAELSPCPDSTVSPATDDHIISLLLIERALPIVDRVLAKKNPTPDTATSPWAGRQLGGRK</sequence>
<feature type="region of interest" description="Disordered" evidence="1">
    <location>
        <begin position="40"/>
        <end position="61"/>
    </location>
</feature>
<gene>
    <name evidence="2" type="ORF">HNQ77_002654</name>
</gene>
<evidence type="ECO:0000256" key="1">
    <source>
        <dbReference type="SAM" id="MobiDB-lite"/>
    </source>
</evidence>